<reference evidence="1" key="2">
    <citation type="journal article" date="2024" name="Viruses">
        <title>New Genera and Species of Caulobacter and Brevundimonas Bacteriophages Provide Insights into Phage Genome Evolution.</title>
        <authorList>
            <person name="Ely B."/>
            <person name="Hils M."/>
            <person name="Clarke A."/>
            <person name="Albert M."/>
            <person name="Holness N."/>
            <person name="Lenski J."/>
            <person name="Mohammadi T."/>
        </authorList>
    </citation>
    <scope>NUCLEOTIDE SEQUENCE</scope>
</reference>
<sequence length="77" mass="8989">MTISETNHLLRALGINVPTDDEDFTELRDYRMDVEFQPQTCDDVLFSHGFDMSTPLDKFMQHDRLQRAYAEAMCSLD</sequence>
<keyword evidence="2" id="KW-1185">Reference proteome</keyword>
<name>A0AAF0B8F2_9CAUD</name>
<evidence type="ECO:0000313" key="1">
    <source>
        <dbReference type="EMBL" id="WCA46210.1"/>
    </source>
</evidence>
<reference evidence="1" key="1">
    <citation type="submission" date="2022-12" db="EMBL/GenBank/DDBJ databases">
        <authorList>
            <person name="Ely B."/>
        </authorList>
    </citation>
    <scope>NUCLEOTIDE SEQUENCE</scope>
</reference>
<dbReference type="EMBL" id="OQ137559">
    <property type="protein sequence ID" value="WCA46210.1"/>
    <property type="molecule type" value="Genomic_DNA"/>
</dbReference>
<evidence type="ECO:0000313" key="2">
    <source>
        <dbReference type="Proteomes" id="UP001219750"/>
    </source>
</evidence>
<dbReference type="Proteomes" id="UP001219750">
    <property type="component" value="Segment"/>
</dbReference>
<protein>
    <submittedName>
        <fullName evidence="1">Uncharacterized protein</fullName>
    </submittedName>
</protein>
<accession>A0AAF0B8F2</accession>
<proteinExistence type="predicted"/>
<organism evidence="1 2">
    <name type="scientific">Caulobacter phage DCM</name>
    <dbReference type="NCBI Taxonomy" id="3020391"/>
    <lineage>
        <taxon>Viruses</taxon>
        <taxon>Duplodnaviria</taxon>
        <taxon>Heunggongvirae</taxon>
        <taxon>Uroviricota</taxon>
        <taxon>Caudoviricetes</taxon>
        <taxon>Autographivirales</taxon>
        <taxon>Autonotataviridae</taxon>
        <taxon>Dcimvirus</taxon>
        <taxon>Dcimvirus DCM</taxon>
    </lineage>
</organism>
<gene>
    <name evidence="1" type="primary">DCM_gp015</name>
</gene>